<dbReference type="GO" id="GO:0098797">
    <property type="term" value="C:plasma membrane protein complex"/>
    <property type="evidence" value="ECO:0007669"/>
    <property type="project" value="TreeGrafter"/>
</dbReference>
<name>A0A7V4EAX4_UNCW3</name>
<evidence type="ECO:0000256" key="1">
    <source>
        <dbReference type="ARBA" id="ARBA00004651"/>
    </source>
</evidence>
<feature type="transmembrane region" description="Helical" evidence="7">
    <location>
        <begin position="359"/>
        <end position="381"/>
    </location>
</feature>
<dbReference type="AlphaFoldDB" id="A0A7V4EAX4"/>
<dbReference type="PANTHER" id="PTHR30489:SF0">
    <property type="entry name" value="LIPOPROTEIN-RELEASING SYSTEM TRANSMEMBRANE PROTEIN LOLE"/>
    <property type="match status" value="1"/>
</dbReference>
<feature type="domain" description="MacB-like periplasmic core" evidence="9">
    <location>
        <begin position="16"/>
        <end position="217"/>
    </location>
</feature>
<dbReference type="Pfam" id="PF02687">
    <property type="entry name" value="FtsX"/>
    <property type="match status" value="1"/>
</dbReference>
<comment type="caution">
    <text evidence="10">The sequence shown here is derived from an EMBL/GenBank/DDBJ whole genome shotgun (WGS) entry which is preliminary data.</text>
</comment>
<feature type="transmembrane region" description="Helical" evidence="7">
    <location>
        <begin position="16"/>
        <end position="37"/>
    </location>
</feature>
<evidence type="ECO:0000259" key="9">
    <source>
        <dbReference type="Pfam" id="PF12704"/>
    </source>
</evidence>
<dbReference type="GO" id="GO:0044874">
    <property type="term" value="P:lipoprotein localization to outer membrane"/>
    <property type="evidence" value="ECO:0007669"/>
    <property type="project" value="TreeGrafter"/>
</dbReference>
<feature type="transmembrane region" description="Helical" evidence="7">
    <location>
        <begin position="302"/>
        <end position="330"/>
    </location>
</feature>
<feature type="domain" description="ABC3 transporter permease C-terminal" evidence="8">
    <location>
        <begin position="259"/>
        <end position="391"/>
    </location>
</feature>
<evidence type="ECO:0000256" key="4">
    <source>
        <dbReference type="ARBA" id="ARBA00022692"/>
    </source>
</evidence>
<protein>
    <submittedName>
        <fullName evidence="10">ABC transporter permease</fullName>
    </submittedName>
</protein>
<dbReference type="InterPro" id="IPR025857">
    <property type="entry name" value="MacB_PCD"/>
</dbReference>
<evidence type="ECO:0000259" key="8">
    <source>
        <dbReference type="Pfam" id="PF02687"/>
    </source>
</evidence>
<dbReference type="InterPro" id="IPR051447">
    <property type="entry name" value="Lipoprotein-release_system"/>
</dbReference>
<reference evidence="10" key="1">
    <citation type="journal article" date="2020" name="mSystems">
        <title>Genome- and Community-Level Interaction Insights into Carbon Utilization and Element Cycling Functions of Hydrothermarchaeota in Hydrothermal Sediment.</title>
        <authorList>
            <person name="Zhou Z."/>
            <person name="Liu Y."/>
            <person name="Xu W."/>
            <person name="Pan J."/>
            <person name="Luo Z.H."/>
            <person name="Li M."/>
        </authorList>
    </citation>
    <scope>NUCLEOTIDE SEQUENCE [LARGE SCALE GENOMIC DNA]</scope>
    <source>
        <strain evidence="10">SpSt-626</strain>
    </source>
</reference>
<dbReference type="PANTHER" id="PTHR30489">
    <property type="entry name" value="LIPOPROTEIN-RELEASING SYSTEM TRANSMEMBRANE PROTEIN LOLE"/>
    <property type="match status" value="1"/>
</dbReference>
<sequence length="398" mass="45716">MLKLAIRNLLRHKRRTFLTLSILSVAILYYVFISGLLDGFEFESTKNFIELETAHLKITHKDFNEETLKEKIKNSDFIIEKIKNYHFIKGFTKRLKIYGFLDNGIDEYPVTIIGVNWEQDTLVYKINKYAKLNTKNGILIGEVIAEKFGVKEGDYIFLNFRTKEGTFVSKEMEIRGILSTPSYFLNNLYVIVDIDSLNNIGNFEGEISEISVVVDDYKKSFEYKNKLIKDFKELKITTWQEEGKDYLEISKTKKVFQVIFIFFIILLGIIGTTNTLMIAVFERIKEIGTLKSLGMKDSEIKRMFITEGILIGLFGTTLGVILGVLINFYFVKHGIDWSPLLPKDINLAYRVSGVVKSAWNISSIIISFIIGPFSTLIASYIPARRAGKLTPAECLRWT</sequence>
<dbReference type="Pfam" id="PF12704">
    <property type="entry name" value="MacB_PCD"/>
    <property type="match status" value="1"/>
</dbReference>
<evidence type="ECO:0000313" key="10">
    <source>
        <dbReference type="EMBL" id="HGM97758.1"/>
    </source>
</evidence>
<evidence type="ECO:0000256" key="7">
    <source>
        <dbReference type="SAM" id="Phobius"/>
    </source>
</evidence>
<evidence type="ECO:0000256" key="3">
    <source>
        <dbReference type="ARBA" id="ARBA00022475"/>
    </source>
</evidence>
<keyword evidence="5 7" id="KW-1133">Transmembrane helix</keyword>
<dbReference type="EMBL" id="DTAR01000146">
    <property type="protein sequence ID" value="HGM97758.1"/>
    <property type="molecule type" value="Genomic_DNA"/>
</dbReference>
<feature type="transmembrane region" description="Helical" evidence="7">
    <location>
        <begin position="258"/>
        <end position="281"/>
    </location>
</feature>
<keyword evidence="6 7" id="KW-0472">Membrane</keyword>
<organism evidence="10">
    <name type="scientific">candidate division WOR-3 bacterium</name>
    <dbReference type="NCBI Taxonomy" id="2052148"/>
    <lineage>
        <taxon>Bacteria</taxon>
        <taxon>Bacteria division WOR-3</taxon>
    </lineage>
</organism>
<evidence type="ECO:0000256" key="6">
    <source>
        <dbReference type="ARBA" id="ARBA00023136"/>
    </source>
</evidence>
<keyword evidence="4 7" id="KW-0812">Transmembrane</keyword>
<evidence type="ECO:0000256" key="5">
    <source>
        <dbReference type="ARBA" id="ARBA00022989"/>
    </source>
</evidence>
<evidence type="ECO:0000256" key="2">
    <source>
        <dbReference type="ARBA" id="ARBA00005236"/>
    </source>
</evidence>
<proteinExistence type="inferred from homology"/>
<dbReference type="InterPro" id="IPR003838">
    <property type="entry name" value="ABC3_permease_C"/>
</dbReference>
<comment type="similarity">
    <text evidence="2">Belongs to the ABC-4 integral membrane protein family. LolC/E subfamily.</text>
</comment>
<accession>A0A7V4EAX4</accession>
<comment type="subcellular location">
    <subcellularLocation>
        <location evidence="1">Cell membrane</location>
        <topology evidence="1">Multi-pass membrane protein</topology>
    </subcellularLocation>
</comment>
<keyword evidence="3" id="KW-1003">Cell membrane</keyword>
<gene>
    <name evidence="10" type="ORF">ENT96_01750</name>
</gene>